<accession>A0ABU5HII3</accession>
<evidence type="ECO:0000313" key="2">
    <source>
        <dbReference type="Proteomes" id="UP001291309"/>
    </source>
</evidence>
<proteinExistence type="predicted"/>
<reference evidence="1 2" key="1">
    <citation type="submission" date="2023-12" db="EMBL/GenBank/DDBJ databases">
        <title>the genome sequence of Hyalangium sp. s54d21.</title>
        <authorList>
            <person name="Zhang X."/>
        </authorList>
    </citation>
    <scope>NUCLEOTIDE SEQUENCE [LARGE SCALE GENOMIC DNA]</scope>
    <source>
        <strain evidence="2">s54d21</strain>
    </source>
</reference>
<organism evidence="1 2">
    <name type="scientific">Hyalangium rubrum</name>
    <dbReference type="NCBI Taxonomy" id="3103134"/>
    <lineage>
        <taxon>Bacteria</taxon>
        <taxon>Pseudomonadati</taxon>
        <taxon>Myxococcota</taxon>
        <taxon>Myxococcia</taxon>
        <taxon>Myxococcales</taxon>
        <taxon>Cystobacterineae</taxon>
        <taxon>Archangiaceae</taxon>
        <taxon>Hyalangium</taxon>
    </lineage>
</organism>
<evidence type="ECO:0000313" key="1">
    <source>
        <dbReference type="EMBL" id="MDY7233283.1"/>
    </source>
</evidence>
<protein>
    <submittedName>
        <fullName evidence="1">Uncharacterized protein</fullName>
    </submittedName>
</protein>
<gene>
    <name evidence="1" type="ORF">SYV04_43250</name>
</gene>
<sequence length="51" mass="5769">MRVAEAVAPTESVTVSVTWFSLPMVQDPSIRVFEGPVATWVMETYWLPVQE</sequence>
<dbReference type="EMBL" id="JAXIVS010000032">
    <property type="protein sequence ID" value="MDY7233283.1"/>
    <property type="molecule type" value="Genomic_DNA"/>
</dbReference>
<comment type="caution">
    <text evidence="1">The sequence shown here is derived from an EMBL/GenBank/DDBJ whole genome shotgun (WGS) entry which is preliminary data.</text>
</comment>
<dbReference type="Proteomes" id="UP001291309">
    <property type="component" value="Unassembled WGS sequence"/>
</dbReference>
<keyword evidence="2" id="KW-1185">Reference proteome</keyword>
<name>A0ABU5HII3_9BACT</name>
<dbReference type="RefSeq" id="WP_321551994.1">
    <property type="nucleotide sequence ID" value="NZ_JAXIVS010000032.1"/>
</dbReference>